<dbReference type="eggNOG" id="COG4191">
    <property type="taxonomic scope" value="Bacteria"/>
</dbReference>
<feature type="domain" description="Response regulatory" evidence="12">
    <location>
        <begin position="440"/>
        <end position="552"/>
    </location>
</feature>
<protein>
    <recommendedName>
        <fullName evidence="2">histidine kinase</fullName>
        <ecNumber evidence="2">2.7.13.3</ecNumber>
    </recommendedName>
</protein>
<dbReference type="InterPro" id="IPR036097">
    <property type="entry name" value="HisK_dim/P_sf"/>
</dbReference>
<dbReference type="SUPFAM" id="SSF55874">
    <property type="entry name" value="ATPase domain of HSP90 chaperone/DNA topoisomerase II/histidine kinase"/>
    <property type="match status" value="1"/>
</dbReference>
<dbReference type="GO" id="GO:0005524">
    <property type="term" value="F:ATP binding"/>
    <property type="evidence" value="ECO:0007669"/>
    <property type="project" value="UniProtKB-KW"/>
</dbReference>
<dbReference type="HOGENOM" id="CLU_000445_114_51_5"/>
<dbReference type="RefSeq" id="WP_016555450.1">
    <property type="nucleotide sequence ID" value="NZ_AEYE02000018.1"/>
</dbReference>
<dbReference type="SUPFAM" id="SSF47384">
    <property type="entry name" value="Homodimeric domain of signal transducing histidine kinase"/>
    <property type="match status" value="1"/>
</dbReference>
<dbReference type="PROSITE" id="PS50110">
    <property type="entry name" value="RESPONSE_REGULATORY"/>
    <property type="match status" value="2"/>
</dbReference>
<evidence type="ECO:0000259" key="12">
    <source>
        <dbReference type="PROSITE" id="PS50110"/>
    </source>
</evidence>
<evidence type="ECO:0000256" key="8">
    <source>
        <dbReference type="ARBA" id="ARBA00023012"/>
    </source>
</evidence>
<proteinExistence type="predicted"/>
<dbReference type="GO" id="GO:0000155">
    <property type="term" value="F:phosphorelay sensor kinase activity"/>
    <property type="evidence" value="ECO:0007669"/>
    <property type="project" value="InterPro"/>
</dbReference>
<dbReference type="Pfam" id="PF02518">
    <property type="entry name" value="HATPase_c"/>
    <property type="match status" value="1"/>
</dbReference>
<dbReference type="PRINTS" id="PR00344">
    <property type="entry name" value="BCTRLSENSOR"/>
</dbReference>
<dbReference type="SUPFAM" id="SSF52172">
    <property type="entry name" value="CheY-like"/>
    <property type="match status" value="2"/>
</dbReference>
<dbReference type="InterPro" id="IPR011006">
    <property type="entry name" value="CheY-like_superfamily"/>
</dbReference>
<dbReference type="eggNOG" id="COG3706">
    <property type="taxonomic scope" value="Bacteria"/>
</dbReference>
<keyword evidence="7" id="KW-0067">ATP-binding</keyword>
<keyword evidence="4" id="KW-0808">Transferase</keyword>
<evidence type="ECO:0000256" key="9">
    <source>
        <dbReference type="PROSITE-ProRule" id="PRU00169"/>
    </source>
</evidence>
<dbReference type="InterPro" id="IPR004358">
    <property type="entry name" value="Sig_transdc_His_kin-like_C"/>
</dbReference>
<dbReference type="InterPro" id="IPR001789">
    <property type="entry name" value="Sig_transdc_resp-reg_receiver"/>
</dbReference>
<dbReference type="Gene3D" id="3.40.50.2300">
    <property type="match status" value="2"/>
</dbReference>
<feature type="domain" description="Histidine kinase" evidence="11">
    <location>
        <begin position="196"/>
        <end position="414"/>
    </location>
</feature>
<evidence type="ECO:0000256" key="7">
    <source>
        <dbReference type="ARBA" id="ARBA00022840"/>
    </source>
</evidence>
<dbReference type="AlphaFoldDB" id="S3HDU9"/>
<dbReference type="eggNOG" id="COG0784">
    <property type="taxonomic scope" value="Bacteria"/>
</dbReference>
<evidence type="ECO:0000256" key="10">
    <source>
        <dbReference type="SAM" id="Coils"/>
    </source>
</evidence>
<keyword evidence="6 13" id="KW-0418">Kinase</keyword>
<evidence type="ECO:0000256" key="2">
    <source>
        <dbReference type="ARBA" id="ARBA00012438"/>
    </source>
</evidence>
<dbReference type="Gene3D" id="1.10.287.130">
    <property type="match status" value="1"/>
</dbReference>
<feature type="modified residue" description="4-aspartylphosphate" evidence="9">
    <location>
        <position position="490"/>
    </location>
</feature>
<feature type="modified residue" description="4-aspartylphosphate" evidence="9">
    <location>
        <position position="54"/>
    </location>
</feature>
<dbReference type="InterPro" id="IPR036890">
    <property type="entry name" value="HATPase_C_sf"/>
</dbReference>
<comment type="caution">
    <text evidence="13">The sequence shown here is derived from an EMBL/GenBank/DDBJ whole genome shotgun (WGS) entry which is preliminary data.</text>
</comment>
<evidence type="ECO:0000259" key="11">
    <source>
        <dbReference type="PROSITE" id="PS50109"/>
    </source>
</evidence>
<dbReference type="SMART" id="SM00448">
    <property type="entry name" value="REC"/>
    <property type="match status" value="2"/>
</dbReference>
<dbReference type="SMART" id="SM00387">
    <property type="entry name" value="HATPase_c"/>
    <property type="match status" value="1"/>
</dbReference>
<dbReference type="STRING" id="990285.RGCCGE502_17305"/>
<sequence>MNPVNILLVDDQPAKLLSYEVILQGLGENLIKAQSGREALECLLRSEIAVILVDVCMPEQDGFELVSMIREHPRYQNTAIIFVSAVMMAEPDRLRGYEAGAVDYVSVPIVPEVLRAKVRVFADLFRKTRELERLNAELEIRVRERTAELEASSAQLRQLNEELERRIDQRTREREEALAQLFEAQKLDTIGQLTGGVAHDFNNLLMAVSGSLNLLKKRLPPDEKMERLIGNAMQAAERGTALTQRLLAFARRQDLKPQAISFERLFDSVEDLLSKAVGPRIAITRRIPQELPPILVDGNQLELALLNLFVNARDALGQGGTVTVTAEANEADHPSSLKEGRYIRISVSDDGEGMDEATLTRATEPFFTTKGVGKGTGLGLSMVHGLAAQSGGVLEIASIAGEGTTVSLWLPVADTAEEPVPATEQRPSLASAPDVPAALSVLVVDDDALVRLGTVAMLEDLGHTALEAASAHQALDLLAVPSGIDLVVTDHAMPGMTGADLARQIFASHPGLPVILASGYADLPDDPAYVGMLRMTKPFTQEQLRDAIERVQLERVAAA</sequence>
<keyword evidence="5" id="KW-0547">Nucleotide-binding</keyword>
<keyword evidence="10" id="KW-0175">Coiled coil</keyword>
<comment type="catalytic activity">
    <reaction evidence="1">
        <text>ATP + protein L-histidine = ADP + protein N-phospho-L-histidine.</text>
        <dbReference type="EC" id="2.7.13.3"/>
    </reaction>
</comment>
<evidence type="ECO:0000256" key="3">
    <source>
        <dbReference type="ARBA" id="ARBA00022553"/>
    </source>
</evidence>
<dbReference type="PANTHER" id="PTHR43065">
    <property type="entry name" value="SENSOR HISTIDINE KINASE"/>
    <property type="match status" value="1"/>
</dbReference>
<dbReference type="PANTHER" id="PTHR43065:SF46">
    <property type="entry name" value="C4-DICARBOXYLATE TRANSPORT SENSOR PROTEIN DCTB"/>
    <property type="match status" value="1"/>
</dbReference>
<feature type="coiled-coil region" evidence="10">
    <location>
        <begin position="121"/>
        <end position="180"/>
    </location>
</feature>
<dbReference type="InterPro" id="IPR005467">
    <property type="entry name" value="His_kinase_dom"/>
</dbReference>
<dbReference type="PROSITE" id="PS50109">
    <property type="entry name" value="HIS_KIN"/>
    <property type="match status" value="1"/>
</dbReference>
<evidence type="ECO:0000256" key="5">
    <source>
        <dbReference type="ARBA" id="ARBA00022741"/>
    </source>
</evidence>
<dbReference type="Pfam" id="PF00072">
    <property type="entry name" value="Response_reg"/>
    <property type="match status" value="2"/>
</dbReference>
<dbReference type="InterPro" id="IPR003661">
    <property type="entry name" value="HisK_dim/P_dom"/>
</dbReference>
<dbReference type="SMART" id="SM00388">
    <property type="entry name" value="HisKA"/>
    <property type="match status" value="1"/>
</dbReference>
<dbReference type="CDD" id="cd00082">
    <property type="entry name" value="HisKA"/>
    <property type="match status" value="1"/>
</dbReference>
<gene>
    <name evidence="13" type="ORF">RGCCGE502_17305</name>
</gene>
<dbReference type="Gene3D" id="3.30.565.10">
    <property type="entry name" value="Histidine kinase-like ATPase, C-terminal domain"/>
    <property type="match status" value="1"/>
</dbReference>
<evidence type="ECO:0000256" key="1">
    <source>
        <dbReference type="ARBA" id="ARBA00000085"/>
    </source>
</evidence>
<accession>S3HDU9</accession>
<dbReference type="EMBL" id="AEYE02000018">
    <property type="protein sequence ID" value="EPE97017.1"/>
    <property type="molecule type" value="Genomic_DNA"/>
</dbReference>
<dbReference type="EC" id="2.7.13.3" evidence="2"/>
<evidence type="ECO:0000256" key="6">
    <source>
        <dbReference type="ARBA" id="ARBA00022777"/>
    </source>
</evidence>
<evidence type="ECO:0000313" key="13">
    <source>
        <dbReference type="EMBL" id="EPE97017.1"/>
    </source>
</evidence>
<name>S3HDU9_9HYPH</name>
<dbReference type="Pfam" id="PF00512">
    <property type="entry name" value="HisKA"/>
    <property type="match status" value="1"/>
</dbReference>
<evidence type="ECO:0000313" key="14">
    <source>
        <dbReference type="Proteomes" id="UP000014411"/>
    </source>
</evidence>
<keyword evidence="14" id="KW-1185">Reference proteome</keyword>
<keyword evidence="3 9" id="KW-0597">Phosphoprotein</keyword>
<reference evidence="13 14" key="1">
    <citation type="journal article" date="2012" name="J. Bacteriol.">
        <title>Genome sequence of Rhizobium grahamii CCGE502, a broad-host-range symbiont with low nodulation competitiveness in Phaseolus vulgaris.</title>
        <authorList>
            <person name="Althabegoiti M.J."/>
            <person name="Lozano L."/>
            <person name="Torres-Tejerizo G."/>
            <person name="Ormeno-Orrillo E."/>
            <person name="Rogel M.A."/>
            <person name="Gonzalez V."/>
            <person name="Martinez-Romero E."/>
        </authorList>
    </citation>
    <scope>NUCLEOTIDE SEQUENCE [LARGE SCALE GENOMIC DNA]</scope>
    <source>
        <strain evidence="13 14">CCGE 502</strain>
    </source>
</reference>
<evidence type="ECO:0000256" key="4">
    <source>
        <dbReference type="ARBA" id="ARBA00022679"/>
    </source>
</evidence>
<organism evidence="13 14">
    <name type="scientific">Rhizobium grahamii CCGE 502</name>
    <dbReference type="NCBI Taxonomy" id="990285"/>
    <lineage>
        <taxon>Bacteria</taxon>
        <taxon>Pseudomonadati</taxon>
        <taxon>Pseudomonadota</taxon>
        <taxon>Alphaproteobacteria</taxon>
        <taxon>Hyphomicrobiales</taxon>
        <taxon>Rhizobiaceae</taxon>
        <taxon>Rhizobium/Agrobacterium group</taxon>
        <taxon>Rhizobium</taxon>
    </lineage>
</organism>
<keyword evidence="8" id="KW-0902">Two-component regulatory system</keyword>
<feature type="domain" description="Response regulatory" evidence="12">
    <location>
        <begin position="5"/>
        <end position="122"/>
    </location>
</feature>
<dbReference type="CDD" id="cd22249">
    <property type="entry name" value="UDM1_RNF168_RNF169-like"/>
    <property type="match status" value="1"/>
</dbReference>
<dbReference type="Proteomes" id="UP000014411">
    <property type="component" value="Unassembled WGS sequence"/>
</dbReference>
<dbReference type="InterPro" id="IPR003594">
    <property type="entry name" value="HATPase_dom"/>
</dbReference>